<dbReference type="OrthoDB" id="4221445at2"/>
<gene>
    <name evidence="1" type="ORF">CTZ28_45220</name>
</gene>
<accession>A0A3M0HT80</accession>
<sequence length="96" mass="9557">MVWVEERTGAGGVVSGGAWEGLPTVLTVACEGGGSVVATLSQQTQLAELTVECPAGEAGVGSVTLGPGVVQPGSFSIGIDTSTESIRWALTVAQPE</sequence>
<proteinExistence type="predicted"/>
<dbReference type="EMBL" id="PENI01000063">
    <property type="protein sequence ID" value="RMB79490.1"/>
    <property type="molecule type" value="Genomic_DNA"/>
</dbReference>
<name>A0A3M0HT80_9ACTN</name>
<evidence type="ECO:0000313" key="1">
    <source>
        <dbReference type="EMBL" id="RMB79490.1"/>
    </source>
</evidence>
<keyword evidence="2" id="KW-1185">Reference proteome</keyword>
<dbReference type="AlphaFoldDB" id="A0A3M0HT80"/>
<organism evidence="1 2">
    <name type="scientific">Streptomyces shenzhenensis</name>
    <dbReference type="NCBI Taxonomy" id="943815"/>
    <lineage>
        <taxon>Bacteria</taxon>
        <taxon>Bacillati</taxon>
        <taxon>Actinomycetota</taxon>
        <taxon>Actinomycetes</taxon>
        <taxon>Kitasatosporales</taxon>
        <taxon>Streptomycetaceae</taxon>
        <taxon>Streptomyces</taxon>
    </lineage>
</organism>
<dbReference type="Proteomes" id="UP000270471">
    <property type="component" value="Unassembled WGS sequence"/>
</dbReference>
<reference evidence="1 2" key="1">
    <citation type="submission" date="2017-11" db="EMBL/GenBank/DDBJ databases">
        <title>Draft genome of actinobacteria isolated from guarana (Paullinia cupana (Mart.) Ducke.</title>
        <authorList>
            <person name="Siqueira K.A."/>
            <person name="Liotti R.G."/>
            <person name="Mendes T.A.O."/>
            <person name="Soares M.A."/>
        </authorList>
    </citation>
    <scope>NUCLEOTIDE SEQUENCE [LARGE SCALE GENOMIC DNA]</scope>
    <source>
        <strain evidence="1 2">193</strain>
    </source>
</reference>
<protein>
    <submittedName>
        <fullName evidence="1">Uncharacterized protein</fullName>
    </submittedName>
</protein>
<evidence type="ECO:0000313" key="2">
    <source>
        <dbReference type="Proteomes" id="UP000270471"/>
    </source>
</evidence>
<comment type="caution">
    <text evidence="1">The sequence shown here is derived from an EMBL/GenBank/DDBJ whole genome shotgun (WGS) entry which is preliminary data.</text>
</comment>